<keyword evidence="1" id="KW-0812">Transmembrane</keyword>
<keyword evidence="3" id="KW-1185">Reference proteome</keyword>
<evidence type="ECO:0000256" key="1">
    <source>
        <dbReference type="SAM" id="Phobius"/>
    </source>
</evidence>
<organism evidence="2 3">
    <name type="scientific">Ideonella azotifigens</name>
    <dbReference type="NCBI Taxonomy" id="513160"/>
    <lineage>
        <taxon>Bacteria</taxon>
        <taxon>Pseudomonadati</taxon>
        <taxon>Pseudomonadota</taxon>
        <taxon>Betaproteobacteria</taxon>
        <taxon>Burkholderiales</taxon>
        <taxon>Sphaerotilaceae</taxon>
        <taxon>Ideonella</taxon>
    </lineage>
</organism>
<proteinExistence type="predicted"/>
<dbReference type="Proteomes" id="UP001500279">
    <property type="component" value="Unassembled WGS sequence"/>
</dbReference>
<comment type="caution">
    <text evidence="2">The sequence shown here is derived from an EMBL/GenBank/DDBJ whole genome shotgun (WGS) entry which is preliminary data.</text>
</comment>
<dbReference type="EMBL" id="BAAAEW010000008">
    <property type="protein sequence ID" value="GAA0748149.1"/>
    <property type="molecule type" value="Genomic_DNA"/>
</dbReference>
<name>A0ABN1JWR8_9BURK</name>
<keyword evidence="1" id="KW-1133">Transmembrane helix</keyword>
<keyword evidence="1" id="KW-0472">Membrane</keyword>
<evidence type="ECO:0000313" key="3">
    <source>
        <dbReference type="Proteomes" id="UP001500279"/>
    </source>
</evidence>
<reference evidence="2 3" key="1">
    <citation type="journal article" date="2019" name="Int. J. Syst. Evol. Microbiol.">
        <title>The Global Catalogue of Microorganisms (GCM) 10K type strain sequencing project: providing services to taxonomists for standard genome sequencing and annotation.</title>
        <authorList>
            <consortium name="The Broad Institute Genomics Platform"/>
            <consortium name="The Broad Institute Genome Sequencing Center for Infectious Disease"/>
            <person name="Wu L."/>
            <person name="Ma J."/>
        </authorList>
    </citation>
    <scope>NUCLEOTIDE SEQUENCE [LARGE SCALE GENOMIC DNA]</scope>
    <source>
        <strain evidence="2 3">JCM 15503</strain>
    </source>
</reference>
<evidence type="ECO:0000313" key="2">
    <source>
        <dbReference type="EMBL" id="GAA0748149.1"/>
    </source>
</evidence>
<feature type="transmembrane region" description="Helical" evidence="1">
    <location>
        <begin position="12"/>
        <end position="39"/>
    </location>
</feature>
<evidence type="ECO:0008006" key="4">
    <source>
        <dbReference type="Google" id="ProtNLM"/>
    </source>
</evidence>
<accession>A0ABN1JWR8</accession>
<dbReference type="RefSeq" id="WP_141286098.1">
    <property type="nucleotide sequence ID" value="NZ_BAAAEW010000008.1"/>
</dbReference>
<protein>
    <recommendedName>
        <fullName evidence="4">Secreted protein</fullName>
    </recommendedName>
</protein>
<gene>
    <name evidence="2" type="ORF">GCM10009107_17270</name>
</gene>
<sequence>MSATAMQGSGRAGGLAIARLAVAGLAVAGLALLLAWWWMVGADDSPRPSPQPAAAVRSEATPFVALTASLAEAAPLARARAPSDSSPACAAQSIRLALGAMPPEPRCATPTSTRRSGETLIHEVQTIGGTSGWTLRAETIGPVVHRLTLTSAQGARYGCSENEAGCAGVSFDQNQPNSTHRIVLADTLLRVLPPQRPKGMRAADFAPAMVDADATAAPIRVSAALAVPAVDESACAGEALALVASSGQVSKFCADAGNEQGSLPGGGEQIGYLPYAGPALRIRVDEHGRVSRVEMGSLACEGGACTGVAIEDAEHGAPPGLRSIAFAGTTLMPSGSGGSAESMVVNGRLPLP</sequence>